<gene>
    <name evidence="3" type="ORF">GSOID_T00016117001</name>
</gene>
<dbReference type="Pfam" id="PF00685">
    <property type="entry name" value="Sulfotransfer_1"/>
    <property type="match status" value="1"/>
</dbReference>
<keyword evidence="4" id="KW-1185">Reference proteome</keyword>
<comment type="similarity">
    <text evidence="1">Belongs to the sulfotransferase 1 family.</text>
</comment>
<evidence type="ECO:0000256" key="1">
    <source>
        <dbReference type="RuleBase" id="RU361155"/>
    </source>
</evidence>
<dbReference type="Gene3D" id="3.40.50.300">
    <property type="entry name" value="P-loop containing nucleotide triphosphate hydrolases"/>
    <property type="match status" value="1"/>
</dbReference>
<dbReference type="EMBL" id="FN653021">
    <property type="protein sequence ID" value="CBY23661.1"/>
    <property type="molecule type" value="Genomic_DNA"/>
</dbReference>
<dbReference type="OrthoDB" id="205623at2759"/>
<evidence type="ECO:0000259" key="2">
    <source>
        <dbReference type="Pfam" id="PF00685"/>
    </source>
</evidence>
<accession>E4X1I0</accession>
<dbReference type="EC" id="2.8.2.-" evidence="1"/>
<dbReference type="SUPFAM" id="SSF52540">
    <property type="entry name" value="P-loop containing nucleoside triphosphate hydrolases"/>
    <property type="match status" value="1"/>
</dbReference>
<protein>
    <recommendedName>
        <fullName evidence="1">Sulfotransferase</fullName>
        <ecNumber evidence="1">2.8.2.-</ecNumber>
    </recommendedName>
</protein>
<dbReference type="AlphaFoldDB" id="E4X1I0"/>
<evidence type="ECO:0000313" key="4">
    <source>
        <dbReference type="Proteomes" id="UP000001307"/>
    </source>
</evidence>
<evidence type="ECO:0000313" key="3">
    <source>
        <dbReference type="EMBL" id="CBY23661.1"/>
    </source>
</evidence>
<keyword evidence="1" id="KW-0808">Transferase</keyword>
<reference evidence="3" key="1">
    <citation type="journal article" date="2010" name="Science">
        <title>Plasticity of animal genome architecture unmasked by rapid evolution of a pelagic tunicate.</title>
        <authorList>
            <person name="Denoeud F."/>
            <person name="Henriet S."/>
            <person name="Mungpakdee S."/>
            <person name="Aury J.M."/>
            <person name="Da Silva C."/>
            <person name="Brinkmann H."/>
            <person name="Mikhaleva J."/>
            <person name="Olsen L.C."/>
            <person name="Jubin C."/>
            <person name="Canestro C."/>
            <person name="Bouquet J.M."/>
            <person name="Danks G."/>
            <person name="Poulain J."/>
            <person name="Campsteijn C."/>
            <person name="Adamski M."/>
            <person name="Cross I."/>
            <person name="Yadetie F."/>
            <person name="Muffato M."/>
            <person name="Louis A."/>
            <person name="Butcher S."/>
            <person name="Tsagkogeorga G."/>
            <person name="Konrad A."/>
            <person name="Singh S."/>
            <person name="Jensen M.F."/>
            <person name="Cong E.H."/>
            <person name="Eikeseth-Otteraa H."/>
            <person name="Noel B."/>
            <person name="Anthouard V."/>
            <person name="Porcel B.M."/>
            <person name="Kachouri-Lafond R."/>
            <person name="Nishino A."/>
            <person name="Ugolini M."/>
            <person name="Chourrout P."/>
            <person name="Nishida H."/>
            <person name="Aasland R."/>
            <person name="Huzurbazar S."/>
            <person name="Westhof E."/>
            <person name="Delsuc F."/>
            <person name="Lehrach H."/>
            <person name="Reinhardt R."/>
            <person name="Weissenbach J."/>
            <person name="Roy S.W."/>
            <person name="Artiguenave F."/>
            <person name="Postlethwait J.H."/>
            <person name="Manak J.R."/>
            <person name="Thompson E.M."/>
            <person name="Jaillon O."/>
            <person name="Du Pasquier L."/>
            <person name="Boudinot P."/>
            <person name="Liberles D.A."/>
            <person name="Volff J.N."/>
            <person name="Philippe H."/>
            <person name="Lenhard B."/>
            <person name="Roest Crollius H."/>
            <person name="Wincker P."/>
            <person name="Chourrout D."/>
        </authorList>
    </citation>
    <scope>NUCLEOTIDE SEQUENCE [LARGE SCALE GENOMIC DNA]</scope>
</reference>
<name>E4X1I0_OIKDI</name>
<proteinExistence type="inferred from homology"/>
<dbReference type="GO" id="GO:0008146">
    <property type="term" value="F:sulfotransferase activity"/>
    <property type="evidence" value="ECO:0007669"/>
    <property type="project" value="InterPro"/>
</dbReference>
<sequence length="137" mass="16181">MIPYLKKHGIHDDLQTFARFMFQGKFSFGRPEEFNEMWKTFAKENPQLNIQFFKFEEILADKAKEISKLVDFLEIKKANIAEIIQNSEIKKAREHRQKESEKLGIPFAENALFRQGSSKGWKNELSEETLAFYESLK</sequence>
<dbReference type="InParanoid" id="E4X1I0"/>
<dbReference type="InterPro" id="IPR027417">
    <property type="entry name" value="P-loop_NTPase"/>
</dbReference>
<organism evidence="3">
    <name type="scientific">Oikopleura dioica</name>
    <name type="common">Tunicate</name>
    <dbReference type="NCBI Taxonomy" id="34765"/>
    <lineage>
        <taxon>Eukaryota</taxon>
        <taxon>Metazoa</taxon>
        <taxon>Chordata</taxon>
        <taxon>Tunicata</taxon>
        <taxon>Appendicularia</taxon>
        <taxon>Copelata</taxon>
        <taxon>Oikopleuridae</taxon>
        <taxon>Oikopleura</taxon>
    </lineage>
</organism>
<dbReference type="Proteomes" id="UP000001307">
    <property type="component" value="Unassembled WGS sequence"/>
</dbReference>
<dbReference type="InterPro" id="IPR000863">
    <property type="entry name" value="Sulfotransferase_dom"/>
</dbReference>
<feature type="domain" description="Sulfotransferase" evidence="2">
    <location>
        <begin position="13"/>
        <end position="133"/>
    </location>
</feature>